<dbReference type="GO" id="GO:0004177">
    <property type="term" value="F:aminopeptidase activity"/>
    <property type="evidence" value="ECO:0007669"/>
    <property type="project" value="UniProtKB-KW"/>
</dbReference>
<dbReference type="Pfam" id="PF01321">
    <property type="entry name" value="Creatinase_N"/>
    <property type="match status" value="1"/>
</dbReference>
<evidence type="ECO:0000259" key="6">
    <source>
        <dbReference type="Pfam" id="PF00557"/>
    </source>
</evidence>
<evidence type="ECO:0000256" key="3">
    <source>
        <dbReference type="ARBA" id="ARBA00022801"/>
    </source>
</evidence>
<evidence type="ECO:0000313" key="9">
    <source>
        <dbReference type="Proteomes" id="UP000321822"/>
    </source>
</evidence>
<dbReference type="AlphaFoldDB" id="A0A5C6QL25"/>
<comment type="caution">
    <text evidence="8">The sequence shown here is derived from an EMBL/GenBank/DDBJ whole genome shotgun (WGS) entry which is preliminary data.</text>
</comment>
<evidence type="ECO:0000256" key="5">
    <source>
        <dbReference type="RuleBase" id="RU000590"/>
    </source>
</evidence>
<dbReference type="Gene3D" id="3.90.230.10">
    <property type="entry name" value="Creatinase/methionine aminopeptidase superfamily"/>
    <property type="match status" value="1"/>
</dbReference>
<sequence>MSIGIGGSTAEIELNKLTDMIADVAPISLDEYQQRISKAQQLMREQNISALYLNAGTNLTYFTGTVWYSSERLVGAILPAQGDLIYIAPWFEVSTLSGFMQVKSEVASWHEHESPYQLVIDVLKKNNCAQGTIAIDESTAFFAVDGMINAAKDQKLSLDFTSSKSITAGCRMIKSASEIALLQRAKDMTMVVHRAVAKILTVGITTAQVTDFINKAHRKLGAPKGSSFCIVLFGQDTAYPHGVKEPKTLETNDMVLIDTGCLVQGYNSDITRSYVFGEANEKQRAVWLHEKTAQAQGFAAAKISSACETVDIAARHYLETQGYGPDYQVPGLPHRTGHGVGLDIHEWPYLVRGDKTALAAGMCFSNEPMLCLYGEFGVRLEDHFYMTATGPKWFSEPAHSIDDPFGYEAEA</sequence>
<organism evidence="8 9">
    <name type="scientific">Colwellia demingiae</name>
    <dbReference type="NCBI Taxonomy" id="89401"/>
    <lineage>
        <taxon>Bacteria</taxon>
        <taxon>Pseudomonadati</taxon>
        <taxon>Pseudomonadota</taxon>
        <taxon>Gammaproteobacteria</taxon>
        <taxon>Alteromonadales</taxon>
        <taxon>Colwelliaceae</taxon>
        <taxon>Colwellia</taxon>
    </lineage>
</organism>
<dbReference type="Gene3D" id="3.40.350.10">
    <property type="entry name" value="Creatinase/prolidase N-terminal domain"/>
    <property type="match status" value="1"/>
</dbReference>
<evidence type="ECO:0000313" key="8">
    <source>
        <dbReference type="EMBL" id="TWX69569.1"/>
    </source>
</evidence>
<dbReference type="OrthoDB" id="9761809at2"/>
<evidence type="ECO:0000256" key="2">
    <source>
        <dbReference type="ARBA" id="ARBA00022723"/>
    </source>
</evidence>
<dbReference type="GO" id="GO:0006508">
    <property type="term" value="P:proteolysis"/>
    <property type="evidence" value="ECO:0007669"/>
    <property type="project" value="UniProtKB-KW"/>
</dbReference>
<dbReference type="InterPro" id="IPR029149">
    <property type="entry name" value="Creatin/AminoP/Spt16_N"/>
</dbReference>
<dbReference type="PANTHER" id="PTHR46112">
    <property type="entry name" value="AMINOPEPTIDASE"/>
    <property type="match status" value="1"/>
</dbReference>
<keyword evidence="9" id="KW-1185">Reference proteome</keyword>
<protein>
    <submittedName>
        <fullName evidence="8">Aminopeptidase P family protein</fullName>
    </submittedName>
</protein>
<gene>
    <name evidence="8" type="ORF">ESZ36_06285</name>
</gene>
<evidence type="ECO:0000256" key="1">
    <source>
        <dbReference type="ARBA" id="ARBA00022670"/>
    </source>
</evidence>
<dbReference type="InterPro" id="IPR050659">
    <property type="entry name" value="Peptidase_M24B"/>
</dbReference>
<dbReference type="InterPro" id="IPR000994">
    <property type="entry name" value="Pept_M24"/>
</dbReference>
<dbReference type="GO" id="GO:0046872">
    <property type="term" value="F:metal ion binding"/>
    <property type="evidence" value="ECO:0007669"/>
    <property type="project" value="UniProtKB-KW"/>
</dbReference>
<dbReference type="Pfam" id="PF00557">
    <property type="entry name" value="Peptidase_M24"/>
    <property type="match status" value="1"/>
</dbReference>
<keyword evidence="3" id="KW-0378">Hydrolase</keyword>
<keyword evidence="8" id="KW-0031">Aminopeptidase</keyword>
<keyword evidence="4" id="KW-0482">Metalloprotease</keyword>
<dbReference type="EMBL" id="VOLT01000003">
    <property type="protein sequence ID" value="TWX69569.1"/>
    <property type="molecule type" value="Genomic_DNA"/>
</dbReference>
<evidence type="ECO:0000256" key="4">
    <source>
        <dbReference type="ARBA" id="ARBA00023049"/>
    </source>
</evidence>
<dbReference type="SUPFAM" id="SSF53092">
    <property type="entry name" value="Creatinase/prolidase N-terminal domain"/>
    <property type="match status" value="1"/>
</dbReference>
<proteinExistence type="inferred from homology"/>
<dbReference type="RefSeq" id="WP_146785185.1">
    <property type="nucleotide sequence ID" value="NZ_VOLT01000003.1"/>
</dbReference>
<reference evidence="8 9" key="1">
    <citation type="submission" date="2019-07" db="EMBL/GenBank/DDBJ databases">
        <title>Genomes of sea-ice associated Colwellia species.</title>
        <authorList>
            <person name="Bowman J.P."/>
        </authorList>
    </citation>
    <scope>NUCLEOTIDE SEQUENCE [LARGE SCALE GENOMIC DNA]</scope>
    <source>
        <strain evidence="8 9">ACAM 459</strain>
    </source>
</reference>
<dbReference type="PROSITE" id="PS00491">
    <property type="entry name" value="PROLINE_PEPTIDASE"/>
    <property type="match status" value="1"/>
</dbReference>
<name>A0A5C6QL25_9GAMM</name>
<dbReference type="PANTHER" id="PTHR46112:SF3">
    <property type="entry name" value="AMINOPEPTIDASE YPDF"/>
    <property type="match status" value="1"/>
</dbReference>
<keyword evidence="2 5" id="KW-0479">Metal-binding</keyword>
<dbReference type="InterPro" id="IPR000587">
    <property type="entry name" value="Creatinase_N"/>
</dbReference>
<comment type="similarity">
    <text evidence="5">Belongs to the peptidase M24B family.</text>
</comment>
<feature type="domain" description="Peptidase M24" evidence="6">
    <location>
        <begin position="181"/>
        <end position="387"/>
    </location>
</feature>
<dbReference type="Proteomes" id="UP000321822">
    <property type="component" value="Unassembled WGS sequence"/>
</dbReference>
<dbReference type="InterPro" id="IPR036005">
    <property type="entry name" value="Creatinase/aminopeptidase-like"/>
</dbReference>
<keyword evidence="1" id="KW-0645">Protease</keyword>
<dbReference type="SUPFAM" id="SSF55920">
    <property type="entry name" value="Creatinase/aminopeptidase"/>
    <property type="match status" value="1"/>
</dbReference>
<evidence type="ECO:0000259" key="7">
    <source>
        <dbReference type="Pfam" id="PF01321"/>
    </source>
</evidence>
<dbReference type="GO" id="GO:0008237">
    <property type="term" value="F:metallopeptidase activity"/>
    <property type="evidence" value="ECO:0007669"/>
    <property type="project" value="UniProtKB-KW"/>
</dbReference>
<accession>A0A5C6QL25</accession>
<feature type="domain" description="Creatinase N-terminal" evidence="7">
    <location>
        <begin position="35"/>
        <end position="173"/>
    </location>
</feature>
<dbReference type="InterPro" id="IPR001131">
    <property type="entry name" value="Peptidase_M24B_aminopep-P_CS"/>
</dbReference>